<organism evidence="9 10">
    <name type="scientific">Rehmannia glutinosa</name>
    <name type="common">Chinese foxglove</name>
    <dbReference type="NCBI Taxonomy" id="99300"/>
    <lineage>
        <taxon>Eukaryota</taxon>
        <taxon>Viridiplantae</taxon>
        <taxon>Streptophyta</taxon>
        <taxon>Embryophyta</taxon>
        <taxon>Tracheophyta</taxon>
        <taxon>Spermatophyta</taxon>
        <taxon>Magnoliopsida</taxon>
        <taxon>eudicotyledons</taxon>
        <taxon>Gunneridae</taxon>
        <taxon>Pentapetalae</taxon>
        <taxon>asterids</taxon>
        <taxon>lamiids</taxon>
        <taxon>Lamiales</taxon>
        <taxon>Orobanchaceae</taxon>
        <taxon>Rehmannieae</taxon>
        <taxon>Rehmannia</taxon>
    </lineage>
</organism>
<evidence type="ECO:0000313" key="9">
    <source>
        <dbReference type="EMBL" id="KAK6153939.1"/>
    </source>
</evidence>
<dbReference type="Gene3D" id="3.40.50.300">
    <property type="entry name" value="P-loop containing nucleotide triphosphate hydrolases"/>
    <property type="match status" value="1"/>
</dbReference>
<protein>
    <recommendedName>
        <fullName evidence="8">NB-ARC domain-containing protein</fullName>
    </recommendedName>
</protein>
<dbReference type="Gene3D" id="1.10.8.430">
    <property type="entry name" value="Helical domain of apoptotic protease-activating factors"/>
    <property type="match status" value="1"/>
</dbReference>
<feature type="coiled-coil region" evidence="7">
    <location>
        <begin position="11"/>
        <end position="72"/>
    </location>
</feature>
<keyword evidence="6" id="KW-0611">Plant defense</keyword>
<keyword evidence="7" id="KW-0175">Coiled coil</keyword>
<dbReference type="Gene3D" id="1.20.5.4130">
    <property type="match status" value="2"/>
</dbReference>
<feature type="domain" description="NB-ARC" evidence="8">
    <location>
        <begin position="111"/>
        <end position="279"/>
    </location>
</feature>
<evidence type="ECO:0000256" key="7">
    <source>
        <dbReference type="SAM" id="Coils"/>
    </source>
</evidence>
<sequence length="910" mass="105101">MNRSNSSRERLNALDGQIRETTCKLEDALEDHLSNQFLLQSESRTLPFSLDLQKVKQDINSFIQSMNTLKEEYINELNNPLPEEINDVGPSKIDFTRNRSKVIGFSDEVHKFKRLLTSTKEDSLEIYSLVGMAGICKTTLAKELFEDTSIVSHFSRRAWVNVGPKYQLKEILQRILVQVNPNIDKTLTDGNKSLADLKMMLIESLKDEKYLIILDDLWDTQLFKQLRWLFPRNVAGSRVFLITRIHRVATCAYYLEAHKMRFLNKEESWGLLREKIFGEECCPVHLEKAGKKIAEYCEGLPLAIITVADLLSKVDKTPEYWNKVAEKKTSVFVDAYNLMENILYPSYDYLPQHLKVRFLYMGVFPQNDEISCSKLIKLLSAEKLLEPISSLNSSNPHLPISLTLEKFAIHCLNELVSTNVVMVRKHKSNREMKTCSLHSAFWYLCIKEAGKNKFSHVINCYADGFAQGIKSLRRLCIHKNILFGIKDVHNSMTSVSNVHSLLCTGPYHQYPVPICFGLRLLRVLDALTVHFYEFPLEVLKLIELRYLALTFNKNIPPGISKLWNLEFFIVRRHLSINSSESPTYLPMEIWDMKELKHLQIMGSDLLDPRGGALLENLLTLLDVSAHTFTKGIVKRIPNIMKLGIRIELAPDSVEPLSFFDPIRATPALHYSKVVQAQNAPKREKASTSYYFKTKWVVALDIFESHLWRQFPSECKIVEYSRDFYDESFHELGRCFSKRVNVLDGQIREAVDKLHHVLESLVSEIEEPIQRFSVDGLLSSTQLVFVFFSNFDCPHFLCPEIETLTKDLVFNFEAFIQRLDKNRSSNSRERLKTMDGQIREMTCKLEDALEDHLSYQFVLQSEIHTLPFSLDLQKVKQDINSFIQSVKRLKDEYINELSNPLPQEINDVGPS</sequence>
<feature type="coiled-coil region" evidence="7">
    <location>
        <begin position="830"/>
        <end position="891"/>
    </location>
</feature>
<dbReference type="InterPro" id="IPR002182">
    <property type="entry name" value="NB-ARC"/>
</dbReference>
<dbReference type="SUPFAM" id="SSF52540">
    <property type="entry name" value="P-loop containing nucleoside triphosphate hydrolases"/>
    <property type="match status" value="1"/>
</dbReference>
<dbReference type="InterPro" id="IPR044974">
    <property type="entry name" value="Disease_R_plants"/>
</dbReference>
<proteinExistence type="inferred from homology"/>
<dbReference type="Proteomes" id="UP001318860">
    <property type="component" value="Unassembled WGS sequence"/>
</dbReference>
<keyword evidence="5" id="KW-0677">Repeat</keyword>
<name>A0ABR0X3D5_REHGL</name>
<comment type="caution">
    <text evidence="9">The sequence shown here is derived from an EMBL/GenBank/DDBJ whole genome shotgun (WGS) entry which is preliminary data.</text>
</comment>
<dbReference type="InterPro" id="IPR027417">
    <property type="entry name" value="P-loop_NTPase"/>
</dbReference>
<dbReference type="Gene3D" id="3.80.10.10">
    <property type="entry name" value="Ribonuclease Inhibitor"/>
    <property type="match status" value="1"/>
</dbReference>
<evidence type="ECO:0000256" key="4">
    <source>
        <dbReference type="ARBA" id="ARBA00022667"/>
    </source>
</evidence>
<gene>
    <name evidence="9" type="ORF">DH2020_013578</name>
</gene>
<dbReference type="Gene3D" id="1.10.10.10">
    <property type="entry name" value="Winged helix-like DNA-binding domain superfamily/Winged helix DNA-binding domain"/>
    <property type="match status" value="1"/>
</dbReference>
<evidence type="ECO:0000256" key="2">
    <source>
        <dbReference type="ARBA" id="ARBA00008894"/>
    </source>
</evidence>
<dbReference type="PRINTS" id="PR00364">
    <property type="entry name" value="DISEASERSIST"/>
</dbReference>
<dbReference type="PANTHER" id="PTHR23155:SF1152">
    <property type="entry name" value="AAA+ ATPASE DOMAIN-CONTAINING PROTEIN"/>
    <property type="match status" value="1"/>
</dbReference>
<dbReference type="InterPro" id="IPR036388">
    <property type="entry name" value="WH-like_DNA-bd_sf"/>
</dbReference>
<comment type="function">
    <text evidence="1">Confers resistance to late blight (Phytophthora infestans) races carrying the avirulence gene Avr1. Resistance proteins guard the plant against pathogens that contain an appropriate avirulence protein via an indirect interaction with this avirulence protein. That triggers a defense system including the hypersensitive response, which restricts the pathogen growth.</text>
</comment>
<evidence type="ECO:0000259" key="8">
    <source>
        <dbReference type="Pfam" id="PF00931"/>
    </source>
</evidence>
<dbReference type="InterPro" id="IPR032675">
    <property type="entry name" value="LRR_dom_sf"/>
</dbReference>
<keyword evidence="10" id="KW-1185">Reference proteome</keyword>
<dbReference type="Pfam" id="PF00931">
    <property type="entry name" value="NB-ARC"/>
    <property type="match status" value="1"/>
</dbReference>
<accession>A0ABR0X3D5</accession>
<keyword evidence="3" id="KW-0433">Leucine-rich repeat</keyword>
<dbReference type="InterPro" id="IPR042197">
    <property type="entry name" value="Apaf_helical"/>
</dbReference>
<keyword evidence="4" id="KW-0381">Hypersensitive response</keyword>
<evidence type="ECO:0000256" key="1">
    <source>
        <dbReference type="ARBA" id="ARBA00002074"/>
    </source>
</evidence>
<dbReference type="PANTHER" id="PTHR23155">
    <property type="entry name" value="DISEASE RESISTANCE PROTEIN RP"/>
    <property type="match status" value="1"/>
</dbReference>
<comment type="similarity">
    <text evidence="2">Belongs to the disease resistance NB-LRR family.</text>
</comment>
<reference evidence="9 10" key="1">
    <citation type="journal article" date="2021" name="Comput. Struct. Biotechnol. J.">
        <title>De novo genome assembly of the potent medicinal plant Rehmannia glutinosa using nanopore technology.</title>
        <authorList>
            <person name="Ma L."/>
            <person name="Dong C."/>
            <person name="Song C."/>
            <person name="Wang X."/>
            <person name="Zheng X."/>
            <person name="Niu Y."/>
            <person name="Chen S."/>
            <person name="Feng W."/>
        </authorList>
    </citation>
    <scope>NUCLEOTIDE SEQUENCE [LARGE SCALE GENOMIC DNA]</scope>
    <source>
        <strain evidence="9">DH-2019</strain>
    </source>
</reference>
<dbReference type="EMBL" id="JABTTQ020000006">
    <property type="protein sequence ID" value="KAK6153939.1"/>
    <property type="molecule type" value="Genomic_DNA"/>
</dbReference>
<evidence type="ECO:0000256" key="3">
    <source>
        <dbReference type="ARBA" id="ARBA00022614"/>
    </source>
</evidence>
<evidence type="ECO:0000256" key="5">
    <source>
        <dbReference type="ARBA" id="ARBA00022737"/>
    </source>
</evidence>
<evidence type="ECO:0000313" key="10">
    <source>
        <dbReference type="Proteomes" id="UP001318860"/>
    </source>
</evidence>
<dbReference type="SUPFAM" id="SSF52058">
    <property type="entry name" value="L domain-like"/>
    <property type="match status" value="1"/>
</dbReference>
<evidence type="ECO:0000256" key="6">
    <source>
        <dbReference type="ARBA" id="ARBA00022821"/>
    </source>
</evidence>